<evidence type="ECO:0000313" key="1">
    <source>
        <dbReference type="EMBL" id="KKP77807.1"/>
    </source>
</evidence>
<organism evidence="1 2">
    <name type="scientific">candidate division WS6 bacterium GW2011_GWF1_35_23</name>
    <dbReference type="NCBI Taxonomy" id="1619097"/>
    <lineage>
        <taxon>Bacteria</taxon>
        <taxon>Candidatus Dojkabacteria</taxon>
    </lineage>
</organism>
<dbReference type="EMBL" id="LBQH01000010">
    <property type="protein sequence ID" value="KKP77807.1"/>
    <property type="molecule type" value="Genomic_DNA"/>
</dbReference>
<gene>
    <name evidence="1" type="ORF">UR73_C0010G0001</name>
</gene>
<sequence>LFLVDDTVFCGTFSIKKIIKLLEIHRNVLGCSLRLGKNTHYCYPLNAHQPIPSIKYIEENFVIYDWTQAHLDFAYALEVSSSLYETKDILSILKNNNFSNPNSLESVLYANLNRFIRKPYLMCFDKSKAFSNPANRVQKTALNRFSMNDKFNSAELLLLYEEGTRIDYSKFFKVIPNGCHMEIDL</sequence>
<evidence type="ECO:0000313" key="2">
    <source>
        <dbReference type="Proteomes" id="UP000034816"/>
    </source>
</evidence>
<dbReference type="Proteomes" id="UP000034816">
    <property type="component" value="Unassembled WGS sequence"/>
</dbReference>
<dbReference type="GO" id="GO:0016740">
    <property type="term" value="F:transferase activity"/>
    <property type="evidence" value="ECO:0007669"/>
    <property type="project" value="UniProtKB-KW"/>
</dbReference>
<comment type="caution">
    <text evidence="1">The sequence shown here is derived from an EMBL/GenBank/DDBJ whole genome shotgun (WGS) entry which is preliminary data.</text>
</comment>
<reference evidence="1 2" key="1">
    <citation type="journal article" date="2015" name="Nature">
        <title>rRNA introns, odd ribosomes, and small enigmatic genomes across a large radiation of phyla.</title>
        <authorList>
            <person name="Brown C.T."/>
            <person name="Hug L.A."/>
            <person name="Thomas B.C."/>
            <person name="Sharon I."/>
            <person name="Castelle C.J."/>
            <person name="Singh A."/>
            <person name="Wilkins M.J."/>
            <person name="Williams K.H."/>
            <person name="Banfield J.F."/>
        </authorList>
    </citation>
    <scope>NUCLEOTIDE SEQUENCE [LARGE SCALE GENOMIC DNA]</scope>
</reference>
<accession>A0A0G0FE40</accession>
<dbReference type="AlphaFoldDB" id="A0A0G0FE40"/>
<feature type="non-terminal residue" evidence="1">
    <location>
        <position position="1"/>
    </location>
</feature>
<proteinExistence type="predicted"/>
<name>A0A0G0FE40_9BACT</name>
<keyword evidence="1" id="KW-0808">Transferase</keyword>
<protein>
    <submittedName>
        <fullName evidence="1">Glycosyltransferase involved in cell wall biogenesis-like protein</fullName>
    </submittedName>
</protein>